<dbReference type="HOGENOM" id="CLU_486294_0_0_2"/>
<dbReference type="BioCyc" id="PSP1104324:GJSN-339-MONOMER"/>
<dbReference type="STRING" id="1104324.P186_0350"/>
<accession>G7VFZ8</accession>
<dbReference type="KEGG" id="pyr:P186_0350"/>
<evidence type="ECO:0008006" key="3">
    <source>
        <dbReference type="Google" id="ProtNLM"/>
    </source>
</evidence>
<dbReference type="eggNOG" id="arCOG03831">
    <property type="taxonomic scope" value="Archaea"/>
</dbReference>
<reference evidence="1 2" key="1">
    <citation type="journal article" date="2012" name="J. Bacteriol.">
        <title>Complete genome sequence of strain 1860, a crenarchaeon of the genus pyrobaculum able to grow with various electron acceptors.</title>
        <authorList>
            <person name="Mardanov A.V."/>
            <person name="Gumerov V.M."/>
            <person name="Slobodkina G.B."/>
            <person name="Beletsky A.V."/>
            <person name="Bonch-Osmolovskaya E.A."/>
            <person name="Ravin N.V."/>
            <person name="Skryabin K.G."/>
        </authorList>
    </citation>
    <scope>NUCLEOTIDE SEQUENCE [LARGE SCALE GENOMIC DNA]</scope>
    <source>
        <strain evidence="1 2">1860</strain>
    </source>
</reference>
<sequence length="560" mass="62856">MAPLATDIAKARVAPARPVRVRREVVEEWLRRGEPLLGQVKRLYEAVRTGDLKGVKLDEDTALGSKHIAAMLVAHALKGAVEVYLREGWREVERWLRLELDDVRRGLERLRKKLEGSPSNIRQFIDEAIKQLELDEERAKTLANANRDELSQYGGVTVAEKGMAVIHTLMRGGAYAKAVAGAFYKGELVHLLRVAPYTAYSRYASYGQSYIEKVKLGVKLAPGLAVEDLQRRLEEAVARVEQEVLEKTNKIIRIKLKEILNEEIEKIERIYNLPALMGFIATDFSFDKDSKSLRVTTTQLGLVELFVKLAGFKHFYIGGFIHTDKGERPQMVVKVKLSSEIVSEYSRVLRWLREGGTEEVKELVRNGMKLLREKASGRGADELRKVEPSEVAADMYTSLKRYIEEGGALEDKIFGHRLVSRLFLPWIMAYLWAKEGNNRAVADFITATIVGDGTIGNDVRLAIGESSTEEGDALRMSHIHKTALVLGILQAINKAPVAIYAKVGKTGKWFELKWDLEGAREIFSNATLHLYSTKLGGSEDEIKKKHLGILEILKSGHKTG</sequence>
<keyword evidence="2" id="KW-1185">Reference proteome</keyword>
<gene>
    <name evidence="1" type="ORF">P186_0350</name>
</gene>
<dbReference type="AlphaFoldDB" id="G7VFZ8"/>
<organism evidence="1 2">
    <name type="scientific">Pyrobaculum ferrireducens</name>
    <dbReference type="NCBI Taxonomy" id="1104324"/>
    <lineage>
        <taxon>Archaea</taxon>
        <taxon>Thermoproteota</taxon>
        <taxon>Thermoprotei</taxon>
        <taxon>Thermoproteales</taxon>
        <taxon>Thermoproteaceae</taxon>
        <taxon>Pyrobaculum</taxon>
    </lineage>
</organism>
<protein>
    <recommendedName>
        <fullName evidence="3">PaRep2b domain-containing protein</fullName>
    </recommendedName>
</protein>
<evidence type="ECO:0000313" key="1">
    <source>
        <dbReference type="EMBL" id="AET31805.1"/>
    </source>
</evidence>
<dbReference type="Proteomes" id="UP000005867">
    <property type="component" value="Chromosome"/>
</dbReference>
<dbReference type="EMBL" id="CP003098">
    <property type="protein sequence ID" value="AET31805.1"/>
    <property type="molecule type" value="Genomic_DNA"/>
</dbReference>
<name>G7VFZ8_9CREN</name>
<evidence type="ECO:0000313" key="2">
    <source>
        <dbReference type="Proteomes" id="UP000005867"/>
    </source>
</evidence>
<proteinExistence type="predicted"/>